<evidence type="ECO:0000313" key="9">
    <source>
        <dbReference type="EMBL" id="TCP61488.1"/>
    </source>
</evidence>
<comment type="caution">
    <text evidence="9">The sequence shown here is derived from an EMBL/GenBank/DDBJ whole genome shotgun (WGS) entry which is preliminary data.</text>
</comment>
<accession>A0A4R2RG19</accession>
<keyword evidence="5 7" id="KW-0238">DNA-binding</keyword>
<evidence type="ECO:0000256" key="7">
    <source>
        <dbReference type="HAMAP-Rule" id="MF_01008"/>
    </source>
</evidence>
<dbReference type="Proteomes" id="UP000294813">
    <property type="component" value="Unassembled WGS sequence"/>
</dbReference>
<evidence type="ECO:0000256" key="4">
    <source>
        <dbReference type="ARBA" id="ARBA00023015"/>
    </source>
</evidence>
<dbReference type="GO" id="GO:2000143">
    <property type="term" value="P:negative regulation of DNA-templated transcription initiation"/>
    <property type="evidence" value="ECO:0007669"/>
    <property type="project" value="TreeGrafter"/>
</dbReference>
<organism evidence="9 10">
    <name type="scientific">Heliophilum fasciatum</name>
    <dbReference type="NCBI Taxonomy" id="35700"/>
    <lineage>
        <taxon>Bacteria</taxon>
        <taxon>Bacillati</taxon>
        <taxon>Bacillota</taxon>
        <taxon>Clostridia</taxon>
        <taxon>Eubacteriales</taxon>
        <taxon>Heliobacteriaceae</taxon>
        <taxon>Heliophilum</taxon>
    </lineage>
</organism>
<keyword evidence="10" id="KW-1185">Reference proteome</keyword>
<keyword evidence="4 7" id="KW-0805">Transcription regulation</keyword>
<dbReference type="Gene3D" id="3.40.1550.20">
    <property type="entry name" value="Transcriptional regulator MraZ domain"/>
    <property type="match status" value="1"/>
</dbReference>
<dbReference type="InterPro" id="IPR003444">
    <property type="entry name" value="MraZ"/>
</dbReference>
<dbReference type="SUPFAM" id="SSF89447">
    <property type="entry name" value="AbrB/MazE/MraZ-like"/>
    <property type="match status" value="1"/>
</dbReference>
<comment type="subunit">
    <text evidence="7">Forms oligomers.</text>
</comment>
<dbReference type="InterPro" id="IPR020603">
    <property type="entry name" value="MraZ_dom"/>
</dbReference>
<evidence type="ECO:0000256" key="1">
    <source>
        <dbReference type="ARBA" id="ARBA00013860"/>
    </source>
</evidence>
<comment type="similarity">
    <text evidence="7">Belongs to the MraZ family.</text>
</comment>
<dbReference type="CDD" id="cd16320">
    <property type="entry name" value="MraZ_N"/>
    <property type="match status" value="1"/>
</dbReference>
<dbReference type="Pfam" id="PF02381">
    <property type="entry name" value="MraZ"/>
    <property type="match status" value="2"/>
</dbReference>
<evidence type="ECO:0000256" key="6">
    <source>
        <dbReference type="ARBA" id="ARBA00023163"/>
    </source>
</evidence>
<keyword evidence="3" id="KW-0677">Repeat</keyword>
<protein>
    <recommendedName>
        <fullName evidence="1 7">Transcriptional regulator MraZ</fullName>
    </recommendedName>
</protein>
<evidence type="ECO:0000256" key="2">
    <source>
        <dbReference type="ARBA" id="ARBA00022490"/>
    </source>
</evidence>
<dbReference type="CDD" id="cd16321">
    <property type="entry name" value="MraZ_C"/>
    <property type="match status" value="1"/>
</dbReference>
<dbReference type="PANTHER" id="PTHR34701">
    <property type="entry name" value="TRANSCRIPTIONAL REGULATOR MRAZ"/>
    <property type="match status" value="1"/>
</dbReference>
<dbReference type="InterPro" id="IPR035642">
    <property type="entry name" value="MraZ_N"/>
</dbReference>
<dbReference type="NCBIfam" id="TIGR00242">
    <property type="entry name" value="division/cell wall cluster transcriptional repressor MraZ"/>
    <property type="match status" value="1"/>
</dbReference>
<evidence type="ECO:0000256" key="3">
    <source>
        <dbReference type="ARBA" id="ARBA00022737"/>
    </source>
</evidence>
<reference evidence="9 10" key="1">
    <citation type="submission" date="2019-03" db="EMBL/GenBank/DDBJ databases">
        <title>Genomic Encyclopedia of Type Strains, Phase IV (KMG-IV): sequencing the most valuable type-strain genomes for metagenomic binning, comparative biology and taxonomic classification.</title>
        <authorList>
            <person name="Goeker M."/>
        </authorList>
    </citation>
    <scope>NUCLEOTIDE SEQUENCE [LARGE SCALE GENOMIC DNA]</scope>
    <source>
        <strain evidence="9 10">DSM 11170</strain>
    </source>
</reference>
<dbReference type="InterPro" id="IPR035644">
    <property type="entry name" value="MraZ_C"/>
</dbReference>
<dbReference type="OrthoDB" id="9807753at2"/>
<feature type="domain" description="SpoVT-AbrB" evidence="8">
    <location>
        <begin position="5"/>
        <end position="47"/>
    </location>
</feature>
<keyword evidence="6 7" id="KW-0804">Transcription</keyword>
<dbReference type="InterPro" id="IPR038619">
    <property type="entry name" value="MraZ_sf"/>
</dbReference>
<dbReference type="InterPro" id="IPR007159">
    <property type="entry name" value="SpoVT-AbrB_dom"/>
</dbReference>
<evidence type="ECO:0000256" key="5">
    <source>
        <dbReference type="ARBA" id="ARBA00023125"/>
    </source>
</evidence>
<dbReference type="RefSeq" id="WP_131920407.1">
    <property type="nucleotide sequence ID" value="NZ_JAOQNU010000029.1"/>
</dbReference>
<proteinExistence type="inferred from homology"/>
<gene>
    <name evidence="7" type="primary">mraZ</name>
    <name evidence="9" type="ORF">EDD73_12826</name>
</gene>
<dbReference type="FunFam" id="3.40.1550.20:FF:000002">
    <property type="entry name" value="Transcriptional regulator MraZ"/>
    <property type="match status" value="1"/>
</dbReference>
<name>A0A4R2RG19_9FIRM</name>
<keyword evidence="2 7" id="KW-0963">Cytoplasm</keyword>
<evidence type="ECO:0000259" key="8">
    <source>
        <dbReference type="PROSITE" id="PS51740"/>
    </source>
</evidence>
<dbReference type="HAMAP" id="MF_01008">
    <property type="entry name" value="MraZ"/>
    <property type="match status" value="1"/>
</dbReference>
<feature type="domain" description="SpoVT-AbrB" evidence="8">
    <location>
        <begin position="76"/>
        <end position="119"/>
    </location>
</feature>
<dbReference type="PANTHER" id="PTHR34701:SF1">
    <property type="entry name" value="TRANSCRIPTIONAL REGULATOR MRAZ"/>
    <property type="match status" value="1"/>
</dbReference>
<sequence length="143" mass="16389">MFIGEYLHTMDSKGRLFIPAKFREALGEVMVATKGLDGCLCIYPMDEWQQVADKLKKLPFTRADARAFQRFVFSGATECELDKQGRILLAPSLRDYAGLTKDVIVIGVSTRVEVWDVERWQEYNGQTAERFEDVAENLIDFEL</sequence>
<dbReference type="GO" id="GO:0009295">
    <property type="term" value="C:nucleoid"/>
    <property type="evidence" value="ECO:0007669"/>
    <property type="project" value="UniProtKB-SubCell"/>
</dbReference>
<evidence type="ECO:0000313" key="10">
    <source>
        <dbReference type="Proteomes" id="UP000294813"/>
    </source>
</evidence>
<dbReference type="GO" id="GO:0003700">
    <property type="term" value="F:DNA-binding transcription factor activity"/>
    <property type="evidence" value="ECO:0007669"/>
    <property type="project" value="UniProtKB-UniRule"/>
</dbReference>
<dbReference type="PROSITE" id="PS51740">
    <property type="entry name" value="SPOVT_ABRB"/>
    <property type="match status" value="2"/>
</dbReference>
<dbReference type="AlphaFoldDB" id="A0A4R2RG19"/>
<dbReference type="InterPro" id="IPR037914">
    <property type="entry name" value="SpoVT-AbrB_sf"/>
</dbReference>
<comment type="subcellular location">
    <subcellularLocation>
        <location evidence="7">Cytoplasm</location>
        <location evidence="7">Nucleoid</location>
    </subcellularLocation>
</comment>
<dbReference type="GO" id="GO:0005737">
    <property type="term" value="C:cytoplasm"/>
    <property type="evidence" value="ECO:0007669"/>
    <property type="project" value="UniProtKB-UniRule"/>
</dbReference>
<dbReference type="EMBL" id="SLXT01000028">
    <property type="protein sequence ID" value="TCP61488.1"/>
    <property type="molecule type" value="Genomic_DNA"/>
</dbReference>
<dbReference type="GO" id="GO:0000976">
    <property type="term" value="F:transcription cis-regulatory region binding"/>
    <property type="evidence" value="ECO:0007669"/>
    <property type="project" value="TreeGrafter"/>
</dbReference>